<dbReference type="EMBL" id="JACCKB010000001">
    <property type="protein sequence ID" value="NYZ64417.1"/>
    <property type="molecule type" value="Genomic_DNA"/>
</dbReference>
<dbReference type="RefSeq" id="WP_180566455.1">
    <property type="nucleotide sequence ID" value="NZ_JACCKB010000001.1"/>
</dbReference>
<dbReference type="Proteomes" id="UP000569732">
    <property type="component" value="Unassembled WGS sequence"/>
</dbReference>
<protein>
    <submittedName>
        <fullName evidence="1">Uncharacterized protein</fullName>
    </submittedName>
</protein>
<name>A0A853I4A2_9GAMM</name>
<evidence type="ECO:0000313" key="2">
    <source>
        <dbReference type="Proteomes" id="UP000569732"/>
    </source>
</evidence>
<keyword evidence="2" id="KW-1185">Reference proteome</keyword>
<proteinExistence type="predicted"/>
<dbReference type="AlphaFoldDB" id="A0A853I4A2"/>
<comment type="caution">
    <text evidence="1">The sequence shown here is derived from an EMBL/GenBank/DDBJ whole genome shotgun (WGS) entry which is preliminary data.</text>
</comment>
<gene>
    <name evidence="1" type="ORF">H0A36_00255</name>
</gene>
<sequence length="58" mass="6565">MLKLTINFFSFCGQRYLYIVQSIELLAGAVNLTLMGMNIRDGLKMAGKLRPKQLQQTS</sequence>
<accession>A0A853I4A2</accession>
<evidence type="ECO:0000313" key="1">
    <source>
        <dbReference type="EMBL" id="NYZ64417.1"/>
    </source>
</evidence>
<organism evidence="1 2">
    <name type="scientific">Spartinivicinus marinus</name>
    <dbReference type="NCBI Taxonomy" id="2994442"/>
    <lineage>
        <taxon>Bacteria</taxon>
        <taxon>Pseudomonadati</taxon>
        <taxon>Pseudomonadota</taxon>
        <taxon>Gammaproteobacteria</taxon>
        <taxon>Oceanospirillales</taxon>
        <taxon>Zooshikellaceae</taxon>
        <taxon>Spartinivicinus</taxon>
    </lineage>
</organism>
<reference evidence="1 2" key="1">
    <citation type="submission" date="2020-07" db="EMBL/GenBank/DDBJ databases">
        <title>Endozoicomonas sp. nov., isolated from sediment.</title>
        <authorList>
            <person name="Gu T."/>
        </authorList>
    </citation>
    <scope>NUCLEOTIDE SEQUENCE [LARGE SCALE GENOMIC DNA]</scope>
    <source>
        <strain evidence="1 2">SM1973</strain>
    </source>
</reference>